<reference evidence="5 6" key="1">
    <citation type="submission" date="2020-04" db="EMBL/GenBank/DDBJ databases">
        <title>Rhizobium sp. S-51 isolated from soil.</title>
        <authorList>
            <person name="Dahal R.H."/>
        </authorList>
    </citation>
    <scope>NUCLEOTIDE SEQUENCE [LARGE SCALE GENOMIC DNA]</scope>
    <source>
        <strain evidence="5 6">S-51</strain>
    </source>
</reference>
<dbReference type="SUPFAM" id="SSF56935">
    <property type="entry name" value="Porins"/>
    <property type="match status" value="1"/>
</dbReference>
<feature type="chain" id="PRO_5030598684" evidence="4">
    <location>
        <begin position="35"/>
        <end position="898"/>
    </location>
</feature>
<organism evidence="5 6">
    <name type="scientific">Rhizobium terricola</name>
    <dbReference type="NCBI Taxonomy" id="2728849"/>
    <lineage>
        <taxon>Bacteria</taxon>
        <taxon>Pseudomonadati</taxon>
        <taxon>Pseudomonadota</taxon>
        <taxon>Alphaproteobacteria</taxon>
        <taxon>Hyphomicrobiales</taxon>
        <taxon>Rhizobiaceae</taxon>
        <taxon>Rhizobium/Agrobacterium group</taxon>
        <taxon>Rhizobium</taxon>
    </lineage>
</organism>
<keyword evidence="4" id="KW-0732">Signal</keyword>
<sequence length="898" mass="99261">MTAQLANRRRVPNRIARLLAASALSSLLALPVFAQQATTTDQGSTVLEAITLKVLKLWATLGGEAEADTGTTVLKGDAVRALSVGSDANSALRNNANVQYQNAGDNDAGSDSQDLVNTKPQLLSISGGKVYENNFMLDGIGINTVTGTEEPFGNSGYGSDLEGYEQTPNINKIYGLHPQTVFVPADFIEEATVVDSNASARYGEFLGGVVDYKLTTPSTEKASGSVTFGLTADELTTYELGTIDGTNPQDLPKPGYLKYKSAFQYNLPVNDSWSLVGQYSRTDAKSSKTKDERYYFEKADDVSYNEFYRLASKLETDYGTFTLDGNYNNYSQKWDAYYYDDLVIDQKTQGLSTRLRWETDVAGIAVDSINLKNVKLDSSLFYSQSDTINDGGENETYYTAIVARSSISVTNPASWFYSTDPDVLSWCQVPTLTSWGTAEYCRSGGYGYKETGQEERGFKSDMTGDLLAGTFGAGVEYRETDAYRRAEEYTLNSVTRYNTTAIPYVCADGDESCSAQQYARTKTVTPTYDNQAEVAHLGAYSEVDQTWDWLNIRAGLRMDYEDFFDNLNIAPRTVATISPLDWLSVSAGYNRYYSADSLSYALRDGQPLARAYSRTHNATTGVVGDWTALGTQRYYAFSGADVDTPYKDEFTGSLKAQDPWIEGEFRLRYLQRYGRDEFIAGDGGTSTNVTLTNGGESEYRSLTAEYEKGWEIGHDNLDSVALLGSLTWSKQKTTTVSPYYSDDVNWVWYNDTSYSPAEFDRVLGNLDIPLRSRIDVSAKWFDERLTTAVTANINFPFDGLRSTDTECTASASATATCSVPAGSEAIGKTHDIYEEFRYGTTVTVDLKASYQLAKTENTSFDVELSVYNLFNETGDRRASYDNPWIVGRTVWLGAKATF</sequence>
<protein>
    <submittedName>
        <fullName evidence="5">TonB-dependent receptor plug domain-containing protein</fullName>
    </submittedName>
</protein>
<dbReference type="Proteomes" id="UP000541470">
    <property type="component" value="Unassembled WGS sequence"/>
</dbReference>
<keyword evidence="5" id="KW-0675">Receptor</keyword>
<dbReference type="RefSeq" id="WP_169587144.1">
    <property type="nucleotide sequence ID" value="NZ_JABBGK010000001.1"/>
</dbReference>
<evidence type="ECO:0000256" key="2">
    <source>
        <dbReference type="ARBA" id="ARBA00023136"/>
    </source>
</evidence>
<evidence type="ECO:0000313" key="6">
    <source>
        <dbReference type="Proteomes" id="UP000541470"/>
    </source>
</evidence>
<dbReference type="InterPro" id="IPR036942">
    <property type="entry name" value="Beta-barrel_TonB_sf"/>
</dbReference>
<accession>A0A7Y0ATE5</accession>
<gene>
    <name evidence="5" type="ORF">HHL25_03060</name>
</gene>
<name>A0A7Y0ATE5_9HYPH</name>
<evidence type="ECO:0000256" key="1">
    <source>
        <dbReference type="ARBA" id="ARBA00004442"/>
    </source>
</evidence>
<comment type="subcellular location">
    <subcellularLocation>
        <location evidence="1">Cell outer membrane</location>
    </subcellularLocation>
</comment>
<dbReference type="AlphaFoldDB" id="A0A7Y0ATE5"/>
<dbReference type="GO" id="GO:0009279">
    <property type="term" value="C:cell outer membrane"/>
    <property type="evidence" value="ECO:0007669"/>
    <property type="project" value="UniProtKB-SubCell"/>
</dbReference>
<keyword evidence="6" id="KW-1185">Reference proteome</keyword>
<evidence type="ECO:0000256" key="3">
    <source>
        <dbReference type="ARBA" id="ARBA00023237"/>
    </source>
</evidence>
<feature type="signal peptide" evidence="4">
    <location>
        <begin position="1"/>
        <end position="34"/>
    </location>
</feature>
<evidence type="ECO:0000256" key="4">
    <source>
        <dbReference type="SAM" id="SignalP"/>
    </source>
</evidence>
<keyword evidence="2" id="KW-0472">Membrane</keyword>
<evidence type="ECO:0000313" key="5">
    <source>
        <dbReference type="EMBL" id="NML73099.1"/>
    </source>
</evidence>
<keyword evidence="3" id="KW-0998">Cell outer membrane</keyword>
<comment type="caution">
    <text evidence="5">The sequence shown here is derived from an EMBL/GenBank/DDBJ whole genome shotgun (WGS) entry which is preliminary data.</text>
</comment>
<proteinExistence type="predicted"/>
<dbReference type="Gene3D" id="2.40.170.20">
    <property type="entry name" value="TonB-dependent receptor, beta-barrel domain"/>
    <property type="match status" value="1"/>
</dbReference>
<dbReference type="EMBL" id="JABBGK010000001">
    <property type="protein sequence ID" value="NML73099.1"/>
    <property type="molecule type" value="Genomic_DNA"/>
</dbReference>